<dbReference type="InterPro" id="IPR025669">
    <property type="entry name" value="AAA_dom"/>
</dbReference>
<reference evidence="2" key="1">
    <citation type="submission" date="2018-05" db="EMBL/GenBank/DDBJ databases">
        <authorList>
            <person name="Lanie J.A."/>
            <person name="Ng W.-L."/>
            <person name="Kazmierczak K.M."/>
            <person name="Andrzejewski T.M."/>
            <person name="Davidsen T.M."/>
            <person name="Wayne K.J."/>
            <person name="Tettelin H."/>
            <person name="Glass J.I."/>
            <person name="Rusch D."/>
            <person name="Podicherti R."/>
            <person name="Tsui H.-C.T."/>
            <person name="Winkler M.E."/>
        </authorList>
    </citation>
    <scope>NUCLEOTIDE SEQUENCE</scope>
</reference>
<dbReference type="InterPro" id="IPR027417">
    <property type="entry name" value="P-loop_NTPase"/>
</dbReference>
<organism evidence="2">
    <name type="scientific">marine metagenome</name>
    <dbReference type="NCBI Taxonomy" id="408172"/>
    <lineage>
        <taxon>unclassified sequences</taxon>
        <taxon>metagenomes</taxon>
        <taxon>ecological metagenomes</taxon>
    </lineage>
</organism>
<dbReference type="Pfam" id="PF13614">
    <property type="entry name" value="AAA_31"/>
    <property type="match status" value="1"/>
</dbReference>
<dbReference type="EMBL" id="UINC01217679">
    <property type="protein sequence ID" value="SVE44382.1"/>
    <property type="molecule type" value="Genomic_DNA"/>
</dbReference>
<dbReference type="Gene3D" id="3.40.50.300">
    <property type="entry name" value="P-loop containing nucleotide triphosphate hydrolases"/>
    <property type="match status" value="1"/>
</dbReference>
<sequence>MKEKKILIIDLDPQGNATTGLGLSNTENSELTIYS</sequence>
<proteinExistence type="predicted"/>
<feature type="non-terminal residue" evidence="2">
    <location>
        <position position="35"/>
    </location>
</feature>
<dbReference type="AlphaFoldDB" id="A0A383DIU4"/>
<feature type="domain" description="AAA" evidence="1">
    <location>
        <begin position="2"/>
        <end position="34"/>
    </location>
</feature>
<protein>
    <recommendedName>
        <fullName evidence="1">AAA domain-containing protein</fullName>
    </recommendedName>
</protein>
<gene>
    <name evidence="2" type="ORF">METZ01_LOCUS497236</name>
</gene>
<evidence type="ECO:0000313" key="2">
    <source>
        <dbReference type="EMBL" id="SVE44382.1"/>
    </source>
</evidence>
<name>A0A383DIU4_9ZZZZ</name>
<accession>A0A383DIU4</accession>
<evidence type="ECO:0000259" key="1">
    <source>
        <dbReference type="Pfam" id="PF13614"/>
    </source>
</evidence>